<sequence length="164" mass="18379">MQLIKKLACAFGVLILSTQGAFAEFNIPGKATIVYPSGLEKTIDFGFSYENTDEGTQFSAGPFSVPVAEVPEQYSIALILHQDEYVWVQEFAKGYFTSFVYQVGNNKIELRKAPDRQIKANYELLVNGRMYLFDTNSIQLLFKFNDKGIDKIEANGAIKNIGVQ</sequence>
<accession>A0ABV1RET4</accession>
<feature type="chain" id="PRO_5047222273" description="DUF2846 domain-containing protein" evidence="1">
    <location>
        <begin position="24"/>
        <end position="164"/>
    </location>
</feature>
<proteinExistence type="predicted"/>
<evidence type="ECO:0000313" key="3">
    <source>
        <dbReference type="Proteomes" id="UP001467690"/>
    </source>
</evidence>
<dbReference type="Proteomes" id="UP001467690">
    <property type="component" value="Unassembled WGS sequence"/>
</dbReference>
<feature type="signal peptide" evidence="1">
    <location>
        <begin position="1"/>
        <end position="23"/>
    </location>
</feature>
<evidence type="ECO:0000256" key="1">
    <source>
        <dbReference type="SAM" id="SignalP"/>
    </source>
</evidence>
<dbReference type="RefSeq" id="WP_143869959.1">
    <property type="nucleotide sequence ID" value="NZ_CP041660.1"/>
</dbReference>
<keyword evidence="3" id="KW-1185">Reference proteome</keyword>
<dbReference type="EMBL" id="JBELOE010000115">
    <property type="protein sequence ID" value="MER2491385.1"/>
    <property type="molecule type" value="Genomic_DNA"/>
</dbReference>
<evidence type="ECO:0000313" key="2">
    <source>
        <dbReference type="EMBL" id="MER2491385.1"/>
    </source>
</evidence>
<reference evidence="2 3" key="1">
    <citation type="submission" date="2024-06" db="EMBL/GenBank/DDBJ databases">
        <authorList>
            <person name="Chen R.Y."/>
        </authorList>
    </citation>
    <scope>NUCLEOTIDE SEQUENCE [LARGE SCALE GENOMIC DNA]</scope>
    <source>
        <strain evidence="2 3">D2</strain>
    </source>
</reference>
<organism evidence="2 3">
    <name type="scientific">Catenovulum sediminis</name>
    <dbReference type="NCBI Taxonomy" id="1740262"/>
    <lineage>
        <taxon>Bacteria</taxon>
        <taxon>Pseudomonadati</taxon>
        <taxon>Pseudomonadota</taxon>
        <taxon>Gammaproteobacteria</taxon>
        <taxon>Alteromonadales</taxon>
        <taxon>Alteromonadaceae</taxon>
        <taxon>Catenovulum</taxon>
    </lineage>
</organism>
<evidence type="ECO:0008006" key="4">
    <source>
        <dbReference type="Google" id="ProtNLM"/>
    </source>
</evidence>
<keyword evidence="1" id="KW-0732">Signal</keyword>
<comment type="caution">
    <text evidence="2">The sequence shown here is derived from an EMBL/GenBank/DDBJ whole genome shotgun (WGS) entry which is preliminary data.</text>
</comment>
<gene>
    <name evidence="2" type="ORF">ABS311_05765</name>
</gene>
<name>A0ABV1RET4_9ALTE</name>
<protein>
    <recommendedName>
        <fullName evidence="4">DUF2846 domain-containing protein</fullName>
    </recommendedName>
</protein>